<proteinExistence type="predicted"/>
<dbReference type="SUPFAM" id="SSF48726">
    <property type="entry name" value="Immunoglobulin"/>
    <property type="match status" value="1"/>
</dbReference>
<feature type="non-terminal residue" evidence="1">
    <location>
        <position position="1"/>
    </location>
</feature>
<dbReference type="PANTHER" id="PTHR23267">
    <property type="entry name" value="IMMUNOGLOBULIN LIGHT CHAIN"/>
    <property type="match status" value="1"/>
</dbReference>
<dbReference type="OrthoDB" id="8908372at2759"/>
<comment type="caution">
    <text evidence="1">The sequence shown here is derived from an EMBL/GenBank/DDBJ whole genome shotgun (WGS) entry which is preliminary data.</text>
</comment>
<dbReference type="Gene3D" id="2.60.40.10">
    <property type="entry name" value="Immunoglobulins"/>
    <property type="match status" value="1"/>
</dbReference>
<protein>
    <submittedName>
        <fullName evidence="1">LV1 protein</fullName>
    </submittedName>
</protein>
<dbReference type="InterPro" id="IPR013783">
    <property type="entry name" value="Ig-like_fold"/>
</dbReference>
<reference evidence="1" key="1">
    <citation type="submission" date="2019-09" db="EMBL/GenBank/DDBJ databases">
        <title>Bird 10,000 Genomes (B10K) Project - Family phase.</title>
        <authorList>
            <person name="Zhang G."/>
        </authorList>
    </citation>
    <scope>NUCLEOTIDE SEQUENCE</scope>
    <source>
        <strain evidence="1">B10K-DU-008-47</strain>
        <tissue evidence="1">Mixed tissue sample</tissue>
    </source>
</reference>
<evidence type="ECO:0000313" key="2">
    <source>
        <dbReference type="Proteomes" id="UP000653271"/>
    </source>
</evidence>
<gene>
    <name evidence="1" type="primary">Lv1_3</name>
    <name evidence="1" type="ORF">PIACAY_R07063</name>
</gene>
<dbReference type="InterPro" id="IPR036179">
    <property type="entry name" value="Ig-like_dom_sf"/>
</dbReference>
<sequence length="80" mass="8341">QAALTQLASVSVNLGQNVQITCSGGSSYDYGWYQQKVPGSAPVTVIYANDRRPLEMPSLFSGSASGSMASITVLRVGVSD</sequence>
<organism evidence="1 2">
    <name type="scientific">Piaya cayana</name>
    <name type="common">Common squirrel cuckoo</name>
    <dbReference type="NCBI Taxonomy" id="33601"/>
    <lineage>
        <taxon>Eukaryota</taxon>
        <taxon>Metazoa</taxon>
        <taxon>Chordata</taxon>
        <taxon>Craniata</taxon>
        <taxon>Vertebrata</taxon>
        <taxon>Euteleostomi</taxon>
        <taxon>Archelosauria</taxon>
        <taxon>Archosauria</taxon>
        <taxon>Dinosauria</taxon>
        <taxon>Saurischia</taxon>
        <taxon>Theropoda</taxon>
        <taxon>Coelurosauria</taxon>
        <taxon>Aves</taxon>
        <taxon>Neognathae</taxon>
        <taxon>Neoaves</taxon>
        <taxon>Otidimorphae</taxon>
        <taxon>Cuculiformes</taxon>
        <taxon>Coccyzidae</taxon>
        <taxon>Piaya</taxon>
    </lineage>
</organism>
<keyword evidence="2" id="KW-1185">Reference proteome</keyword>
<dbReference type="AlphaFoldDB" id="A0A850XNB4"/>
<name>A0A850XNB4_PIACA</name>
<accession>A0A850XNB4</accession>
<dbReference type="Proteomes" id="UP000653271">
    <property type="component" value="Unassembled WGS sequence"/>
</dbReference>
<evidence type="ECO:0000313" key="1">
    <source>
        <dbReference type="EMBL" id="NWH82994.1"/>
    </source>
</evidence>
<feature type="non-terminal residue" evidence="1">
    <location>
        <position position="80"/>
    </location>
</feature>
<dbReference type="EMBL" id="WAAB01039510">
    <property type="protein sequence ID" value="NWH82994.1"/>
    <property type="molecule type" value="Genomic_DNA"/>
</dbReference>
<dbReference type="InterPro" id="IPR050150">
    <property type="entry name" value="IgV_Light_Chain"/>
</dbReference>